<evidence type="ECO:0000313" key="2">
    <source>
        <dbReference type="Proteomes" id="UP000823597"/>
    </source>
</evidence>
<dbReference type="Pfam" id="PF09674">
    <property type="entry name" value="DUF2400"/>
    <property type="match status" value="2"/>
</dbReference>
<dbReference type="EMBL" id="JADIME010000029">
    <property type="protein sequence ID" value="MBO8464876.1"/>
    <property type="molecule type" value="Genomic_DNA"/>
</dbReference>
<comment type="caution">
    <text evidence="1">The sequence shown here is derived from an EMBL/GenBank/DDBJ whole genome shotgun (WGS) entry which is preliminary data.</text>
</comment>
<accession>A0A9D9I4I1</accession>
<dbReference type="Proteomes" id="UP000823597">
    <property type="component" value="Unassembled WGS sequence"/>
</dbReference>
<evidence type="ECO:0000313" key="1">
    <source>
        <dbReference type="EMBL" id="MBO8464876.1"/>
    </source>
</evidence>
<dbReference type="InterPro" id="IPR014127">
    <property type="entry name" value="CHP02757"/>
</dbReference>
<dbReference type="NCBIfam" id="TIGR02757">
    <property type="entry name" value="TIGR02757 family protein"/>
    <property type="match status" value="1"/>
</dbReference>
<proteinExistence type="predicted"/>
<sequence length="259" mass="29872">MMAMDGILADRLRKLADTYENEKYFKEDPIVFPKFFYTESKRKGYRLEDIEIAGIISAHLAWGRRAMIVRDCNRAFDEMEWRPFEYVMERKWESRLDDGTSLHRTVKWSEFASICRNIERFYAAGNNSMESLGINGIRTEIYGKAEDPKAANKKINMMRRWFVRRNSPVDLGIWTGTDQAELLLPLDVHSHRQAMELGLTERKGKDLRTVREITEKLAEVFPGDPCRGDFALFGYGVANAGAAKLRQEDADRTNAGQDA</sequence>
<organism evidence="1 2">
    <name type="scientific">Candidatus Merdivivens pullistercoris</name>
    <dbReference type="NCBI Taxonomy" id="2840873"/>
    <lineage>
        <taxon>Bacteria</taxon>
        <taxon>Pseudomonadati</taxon>
        <taxon>Bacteroidota</taxon>
        <taxon>Bacteroidia</taxon>
        <taxon>Bacteroidales</taxon>
        <taxon>Muribaculaceae</taxon>
        <taxon>Muribaculaceae incertae sedis</taxon>
        <taxon>Candidatus Merdivivens</taxon>
    </lineage>
</organism>
<gene>
    <name evidence="1" type="ORF">IAB93_02620</name>
</gene>
<protein>
    <submittedName>
        <fullName evidence="1">TIGR02757 family protein</fullName>
    </submittedName>
</protein>
<reference evidence="1" key="2">
    <citation type="journal article" date="2021" name="PeerJ">
        <title>Extensive microbial diversity within the chicken gut microbiome revealed by metagenomics and culture.</title>
        <authorList>
            <person name="Gilroy R."/>
            <person name="Ravi A."/>
            <person name="Getino M."/>
            <person name="Pursley I."/>
            <person name="Horton D.L."/>
            <person name="Alikhan N.F."/>
            <person name="Baker D."/>
            <person name="Gharbi K."/>
            <person name="Hall N."/>
            <person name="Watson M."/>
            <person name="Adriaenssens E.M."/>
            <person name="Foster-Nyarko E."/>
            <person name="Jarju S."/>
            <person name="Secka A."/>
            <person name="Antonio M."/>
            <person name="Oren A."/>
            <person name="Chaudhuri R.R."/>
            <person name="La Ragione R."/>
            <person name="Hildebrand F."/>
            <person name="Pallen M.J."/>
        </authorList>
    </citation>
    <scope>NUCLEOTIDE SEQUENCE</scope>
    <source>
        <strain evidence="1">10037</strain>
    </source>
</reference>
<dbReference type="AlphaFoldDB" id="A0A9D9I4I1"/>
<name>A0A9D9I4I1_9BACT</name>
<reference evidence="1" key="1">
    <citation type="submission" date="2020-10" db="EMBL/GenBank/DDBJ databases">
        <authorList>
            <person name="Gilroy R."/>
        </authorList>
    </citation>
    <scope>NUCLEOTIDE SEQUENCE</scope>
    <source>
        <strain evidence="1">10037</strain>
    </source>
</reference>